<evidence type="ECO:0000256" key="3">
    <source>
        <dbReference type="ARBA" id="ARBA00022989"/>
    </source>
</evidence>
<dbReference type="SUPFAM" id="SSF103473">
    <property type="entry name" value="MFS general substrate transporter"/>
    <property type="match status" value="1"/>
</dbReference>
<feature type="transmembrane region" description="Helical" evidence="6">
    <location>
        <begin position="440"/>
        <end position="462"/>
    </location>
</feature>
<feature type="transmembrane region" description="Helical" evidence="6">
    <location>
        <begin position="97"/>
        <end position="117"/>
    </location>
</feature>
<dbReference type="EMBL" id="AJWJ01000680">
    <property type="protein sequence ID" value="KAF2069354.1"/>
    <property type="molecule type" value="Genomic_DNA"/>
</dbReference>
<dbReference type="OrthoDB" id="410267at2759"/>
<evidence type="ECO:0000313" key="8">
    <source>
        <dbReference type="Proteomes" id="UP000695562"/>
    </source>
</evidence>
<comment type="subcellular location">
    <subcellularLocation>
        <location evidence="1">Membrane</location>
        <topology evidence="1">Multi-pass membrane protein</topology>
    </subcellularLocation>
</comment>
<feature type="region of interest" description="Disordered" evidence="5">
    <location>
        <begin position="615"/>
        <end position="636"/>
    </location>
</feature>
<feature type="transmembrane region" description="Helical" evidence="6">
    <location>
        <begin position="571"/>
        <end position="592"/>
    </location>
</feature>
<feature type="compositionally biased region" description="Low complexity" evidence="5">
    <location>
        <begin position="299"/>
        <end position="311"/>
    </location>
</feature>
<feature type="transmembrane region" description="Helical" evidence="6">
    <location>
        <begin position="194"/>
        <end position="214"/>
    </location>
</feature>
<reference evidence="7" key="1">
    <citation type="submission" date="2020-01" db="EMBL/GenBank/DDBJ databases">
        <title>Development of genomics and gene disruption for Polysphondylium violaceum indicates a role for the polyketide synthase stlB in stalk morphogenesis.</title>
        <authorList>
            <person name="Narita B."/>
            <person name="Kawabe Y."/>
            <person name="Kin K."/>
            <person name="Saito T."/>
            <person name="Gibbs R."/>
            <person name="Kuspa A."/>
            <person name="Muzny D."/>
            <person name="Queller D."/>
            <person name="Richards S."/>
            <person name="Strassman J."/>
            <person name="Sucgang R."/>
            <person name="Worley K."/>
            <person name="Schaap P."/>
        </authorList>
    </citation>
    <scope>NUCLEOTIDE SEQUENCE</scope>
    <source>
        <strain evidence="7">QSvi11</strain>
    </source>
</reference>
<dbReference type="GO" id="GO:0016020">
    <property type="term" value="C:membrane"/>
    <property type="evidence" value="ECO:0007669"/>
    <property type="project" value="UniProtKB-SubCell"/>
</dbReference>
<gene>
    <name evidence="7" type="ORF">CYY_009325</name>
</gene>
<evidence type="ECO:0000256" key="1">
    <source>
        <dbReference type="ARBA" id="ARBA00004141"/>
    </source>
</evidence>
<feature type="compositionally biased region" description="Low complexity" evidence="5">
    <location>
        <begin position="615"/>
        <end position="630"/>
    </location>
</feature>
<feature type="compositionally biased region" description="Acidic residues" evidence="5">
    <location>
        <begin position="333"/>
        <end position="343"/>
    </location>
</feature>
<evidence type="ECO:0000256" key="4">
    <source>
        <dbReference type="ARBA" id="ARBA00023136"/>
    </source>
</evidence>
<keyword evidence="8" id="KW-1185">Reference proteome</keyword>
<feature type="transmembrane region" description="Helical" evidence="6">
    <location>
        <begin position="162"/>
        <end position="182"/>
    </location>
</feature>
<evidence type="ECO:0000256" key="6">
    <source>
        <dbReference type="SAM" id="Phobius"/>
    </source>
</evidence>
<dbReference type="PANTHER" id="PTHR21576:SF158">
    <property type="entry name" value="RIBOSOMAL RNA-PROCESSING PROTEIN 12-LIKE CONSERVED DOMAIN-CONTAINING PROTEIN"/>
    <property type="match status" value="1"/>
</dbReference>
<evidence type="ECO:0000256" key="2">
    <source>
        <dbReference type="ARBA" id="ARBA00022692"/>
    </source>
</evidence>
<proteinExistence type="predicted"/>
<evidence type="ECO:0000256" key="5">
    <source>
        <dbReference type="SAM" id="MobiDB-lite"/>
    </source>
</evidence>
<dbReference type="InterPro" id="IPR011701">
    <property type="entry name" value="MFS"/>
</dbReference>
<dbReference type="AlphaFoldDB" id="A0A8J4PLN2"/>
<feature type="transmembrane region" description="Helical" evidence="6">
    <location>
        <begin position="226"/>
        <end position="247"/>
    </location>
</feature>
<feature type="transmembrane region" description="Helical" evidence="6">
    <location>
        <begin position="530"/>
        <end position="551"/>
    </location>
</feature>
<dbReference type="InterPro" id="IPR036259">
    <property type="entry name" value="MFS_trans_sf"/>
</dbReference>
<feature type="compositionally biased region" description="Basic and acidic residues" evidence="5">
    <location>
        <begin position="70"/>
        <end position="80"/>
    </location>
</feature>
<name>A0A8J4PLN2_9MYCE</name>
<dbReference type="Proteomes" id="UP000695562">
    <property type="component" value="Unassembled WGS sequence"/>
</dbReference>
<feature type="transmembrane region" description="Helical" evidence="6">
    <location>
        <begin position="402"/>
        <end position="420"/>
    </location>
</feature>
<feature type="transmembrane region" description="Helical" evidence="6">
    <location>
        <begin position="469"/>
        <end position="488"/>
    </location>
</feature>
<sequence>MIQNDNNSSTEDLVNASNSSTSTFNSSVDFDDSSMNSKPTKTATEDPAFEYDEKDIELQSINNHNNNKNNDQDSSHELKKFYGPPHPLRDNEKAMKYTSLAWGAVTILISGTLYGFSLISHEIKEKLDYSQSDISEAISIGDIGIYLGASGGYFYDRLGPFYTCLLAAVLYTIGYMGCWGVVSKRLSTQSPLLLAFFLFLVGQASHATFTAAIVSNVHNFSLKHRAKLSGLLVGCFALSSGIFGIIYKSTFKKSKNVEGYLMFLAILLTSVTLIGSYVLRYIGHEDDKQTKRVKKTNDSSLSQSSQSIQEQHTNNDTSNINEKESPKTKREVGDEEEEDDNDQQDQHREVKLQSSSSSTKTSEGEGILSIHDQSNIDPFSGPNYLDGKRDISGLKLWTNIEYIITFINYFFVAGGSLMFLNNISSIVASLELNDSYSSDLVIIFSVCNLSGRVGFGLLSDFISKKYSRFFLLSFCSMTLSIVLLLFAIFMKKFFLVACVLVPIVYGGTVSLMASLISLRFGSRRFGLNFGFLNFSSASGSLVFGELSGHIYDSFANEKHNCYGEKCFRSSFLISFSCIFACTFLTLSLVYILNQRRQKAMAEIINNNINNNINNASGSGNNNTNGNSSTSDDIPIQ</sequence>
<comment type="caution">
    <text evidence="7">The sequence shown here is derived from an EMBL/GenBank/DDBJ whole genome shotgun (WGS) entry which is preliminary data.</text>
</comment>
<accession>A0A8J4PLN2</accession>
<feature type="compositionally biased region" description="Low complexity" evidence="5">
    <location>
        <begin position="17"/>
        <end position="37"/>
    </location>
</feature>
<dbReference type="Gene3D" id="1.20.1250.20">
    <property type="entry name" value="MFS general substrate transporter like domains"/>
    <property type="match status" value="2"/>
</dbReference>
<feature type="region of interest" description="Disordered" evidence="5">
    <location>
        <begin position="1"/>
        <end position="83"/>
    </location>
</feature>
<evidence type="ECO:0000313" key="7">
    <source>
        <dbReference type="EMBL" id="KAF2069354.1"/>
    </source>
</evidence>
<keyword evidence="3 6" id="KW-1133">Transmembrane helix</keyword>
<evidence type="ECO:0008006" key="9">
    <source>
        <dbReference type="Google" id="ProtNLM"/>
    </source>
</evidence>
<keyword evidence="2 6" id="KW-0812">Transmembrane</keyword>
<feature type="compositionally biased region" description="Basic and acidic residues" evidence="5">
    <location>
        <begin position="321"/>
        <end position="332"/>
    </location>
</feature>
<feature type="compositionally biased region" description="Polar residues" evidence="5">
    <location>
        <begin position="1"/>
        <end position="16"/>
    </location>
</feature>
<organism evidence="7 8">
    <name type="scientific">Polysphondylium violaceum</name>
    <dbReference type="NCBI Taxonomy" id="133409"/>
    <lineage>
        <taxon>Eukaryota</taxon>
        <taxon>Amoebozoa</taxon>
        <taxon>Evosea</taxon>
        <taxon>Eumycetozoa</taxon>
        <taxon>Dictyostelia</taxon>
        <taxon>Dictyosteliales</taxon>
        <taxon>Dictyosteliaceae</taxon>
        <taxon>Polysphondylium</taxon>
    </lineage>
</organism>
<protein>
    <recommendedName>
        <fullName evidence="9">Nodulin-like domain-containing protein</fullName>
    </recommendedName>
</protein>
<dbReference type="PANTHER" id="PTHR21576">
    <property type="entry name" value="UNCHARACTERIZED NODULIN-LIKE PROTEIN"/>
    <property type="match status" value="1"/>
</dbReference>
<feature type="transmembrane region" description="Helical" evidence="6">
    <location>
        <begin position="137"/>
        <end position="155"/>
    </location>
</feature>
<keyword evidence="4 6" id="KW-0472">Membrane</keyword>
<dbReference type="Pfam" id="PF07690">
    <property type="entry name" value="MFS_1"/>
    <property type="match status" value="1"/>
</dbReference>
<feature type="transmembrane region" description="Helical" evidence="6">
    <location>
        <begin position="494"/>
        <end position="518"/>
    </location>
</feature>
<feature type="transmembrane region" description="Helical" evidence="6">
    <location>
        <begin position="259"/>
        <end position="282"/>
    </location>
</feature>
<dbReference type="GO" id="GO:0022857">
    <property type="term" value="F:transmembrane transporter activity"/>
    <property type="evidence" value="ECO:0007669"/>
    <property type="project" value="InterPro"/>
</dbReference>
<feature type="region of interest" description="Disordered" evidence="5">
    <location>
        <begin position="289"/>
        <end position="374"/>
    </location>
</feature>